<evidence type="ECO:0000313" key="2">
    <source>
        <dbReference type="EMBL" id="GAA3595793.1"/>
    </source>
</evidence>
<comment type="caution">
    <text evidence="2">The sequence shown here is derived from an EMBL/GenBank/DDBJ whole genome shotgun (WGS) entry which is preliminary data.</text>
</comment>
<proteinExistence type="predicted"/>
<reference evidence="3" key="1">
    <citation type="journal article" date="2019" name="Int. J. Syst. Evol. Microbiol.">
        <title>The Global Catalogue of Microorganisms (GCM) 10K type strain sequencing project: providing services to taxonomists for standard genome sequencing and annotation.</title>
        <authorList>
            <consortium name="The Broad Institute Genomics Platform"/>
            <consortium name="The Broad Institute Genome Sequencing Center for Infectious Disease"/>
            <person name="Wu L."/>
            <person name="Ma J."/>
        </authorList>
    </citation>
    <scope>NUCLEOTIDE SEQUENCE [LARGE SCALE GENOMIC DNA]</scope>
    <source>
        <strain evidence="3">JCM 17656</strain>
    </source>
</reference>
<gene>
    <name evidence="2" type="ORF">GCM10022295_91150</name>
</gene>
<sequence>MVLAIDVMVVGLQRALRRMRQVLTGVMVLSMGRLGWEWARLTRLCLVVRFFPGRRLWGTARDVAGSLVAGVGRDGDAEPDAGGDDPVPACRGQVVGPARRGG</sequence>
<evidence type="ECO:0008006" key="4">
    <source>
        <dbReference type="Google" id="ProtNLM"/>
    </source>
</evidence>
<accession>A0ABP6Z4H7</accession>
<keyword evidence="3" id="KW-1185">Reference proteome</keyword>
<protein>
    <recommendedName>
        <fullName evidence="4">Secreted protein</fullName>
    </recommendedName>
</protein>
<organism evidence="2 3">
    <name type="scientific">Streptomyces osmaniensis</name>
    <dbReference type="NCBI Taxonomy" id="593134"/>
    <lineage>
        <taxon>Bacteria</taxon>
        <taxon>Bacillati</taxon>
        <taxon>Actinomycetota</taxon>
        <taxon>Actinomycetes</taxon>
        <taxon>Kitasatosporales</taxon>
        <taxon>Streptomycetaceae</taxon>
        <taxon>Streptomyces</taxon>
    </lineage>
</organism>
<name>A0ABP6Z4H7_9ACTN</name>
<feature type="region of interest" description="Disordered" evidence="1">
    <location>
        <begin position="74"/>
        <end position="102"/>
    </location>
</feature>
<evidence type="ECO:0000256" key="1">
    <source>
        <dbReference type="SAM" id="MobiDB-lite"/>
    </source>
</evidence>
<dbReference type="Proteomes" id="UP001500707">
    <property type="component" value="Unassembled WGS sequence"/>
</dbReference>
<evidence type="ECO:0000313" key="3">
    <source>
        <dbReference type="Proteomes" id="UP001500707"/>
    </source>
</evidence>
<dbReference type="EMBL" id="BAABCE010000039">
    <property type="protein sequence ID" value="GAA3595793.1"/>
    <property type="molecule type" value="Genomic_DNA"/>
</dbReference>